<keyword evidence="3" id="KW-1133">Transmembrane helix</keyword>
<gene>
    <name evidence="5" type="ORF">SCLCIDRAFT_24770</name>
</gene>
<evidence type="ECO:0000256" key="3">
    <source>
        <dbReference type="SAM" id="Phobius"/>
    </source>
</evidence>
<evidence type="ECO:0000256" key="2">
    <source>
        <dbReference type="ARBA" id="ARBA00023002"/>
    </source>
</evidence>
<dbReference type="OrthoDB" id="9983560at2759"/>
<dbReference type="InterPro" id="IPR050432">
    <property type="entry name" value="FAD-linked_Oxidoreductases_BP"/>
</dbReference>
<dbReference type="Pfam" id="PF01565">
    <property type="entry name" value="FAD_binding_4"/>
    <property type="match status" value="1"/>
</dbReference>
<dbReference type="STRING" id="1036808.A0A0C3E3V1"/>
<evidence type="ECO:0000259" key="4">
    <source>
        <dbReference type="Pfam" id="PF01565"/>
    </source>
</evidence>
<dbReference type="InterPro" id="IPR016169">
    <property type="entry name" value="FAD-bd_PCMH_sub2"/>
</dbReference>
<dbReference type="HOGENOM" id="CLU_491037_0_0_1"/>
<comment type="similarity">
    <text evidence="1">Belongs to the oxygen-dependent FAD-linked oxidoreductase family.</text>
</comment>
<reference evidence="5 6" key="1">
    <citation type="submission" date="2014-04" db="EMBL/GenBank/DDBJ databases">
        <authorList>
            <consortium name="DOE Joint Genome Institute"/>
            <person name="Kuo A."/>
            <person name="Kohler A."/>
            <person name="Nagy L.G."/>
            <person name="Floudas D."/>
            <person name="Copeland A."/>
            <person name="Barry K.W."/>
            <person name="Cichocki N."/>
            <person name="Veneault-Fourrey C."/>
            <person name="LaButti K."/>
            <person name="Lindquist E.A."/>
            <person name="Lipzen A."/>
            <person name="Lundell T."/>
            <person name="Morin E."/>
            <person name="Murat C."/>
            <person name="Sun H."/>
            <person name="Tunlid A."/>
            <person name="Henrissat B."/>
            <person name="Grigoriev I.V."/>
            <person name="Hibbett D.S."/>
            <person name="Martin F."/>
            <person name="Nordberg H.P."/>
            <person name="Cantor M.N."/>
            <person name="Hua S.X."/>
        </authorList>
    </citation>
    <scope>NUCLEOTIDE SEQUENCE [LARGE SCALE GENOMIC DNA]</scope>
    <source>
        <strain evidence="5 6">Foug A</strain>
    </source>
</reference>
<keyword evidence="2" id="KW-0560">Oxidoreductase</keyword>
<dbReference type="PANTHER" id="PTHR13878:SF91">
    <property type="entry name" value="FAD BINDING DOMAIN PROTEIN (AFU_ORTHOLOGUE AFUA_6G12070)-RELATED"/>
    <property type="match status" value="1"/>
</dbReference>
<reference evidence="6" key="2">
    <citation type="submission" date="2015-01" db="EMBL/GenBank/DDBJ databases">
        <title>Evolutionary Origins and Diversification of the Mycorrhizal Mutualists.</title>
        <authorList>
            <consortium name="DOE Joint Genome Institute"/>
            <consortium name="Mycorrhizal Genomics Consortium"/>
            <person name="Kohler A."/>
            <person name="Kuo A."/>
            <person name="Nagy L.G."/>
            <person name="Floudas D."/>
            <person name="Copeland A."/>
            <person name="Barry K.W."/>
            <person name="Cichocki N."/>
            <person name="Veneault-Fourrey C."/>
            <person name="LaButti K."/>
            <person name="Lindquist E.A."/>
            <person name="Lipzen A."/>
            <person name="Lundell T."/>
            <person name="Morin E."/>
            <person name="Murat C."/>
            <person name="Riley R."/>
            <person name="Ohm R."/>
            <person name="Sun H."/>
            <person name="Tunlid A."/>
            <person name="Henrissat B."/>
            <person name="Grigoriev I.V."/>
            <person name="Hibbett D.S."/>
            <person name="Martin F."/>
        </authorList>
    </citation>
    <scope>NUCLEOTIDE SEQUENCE [LARGE SCALE GENOMIC DNA]</scope>
    <source>
        <strain evidence="6">Foug A</strain>
    </source>
</reference>
<dbReference type="InParanoid" id="A0A0C3E3V1"/>
<dbReference type="InterPro" id="IPR006094">
    <property type="entry name" value="Oxid_FAD_bind_N"/>
</dbReference>
<dbReference type="PANTHER" id="PTHR13878">
    <property type="entry name" value="GULONOLACTONE OXIDASE"/>
    <property type="match status" value="1"/>
</dbReference>
<keyword evidence="3" id="KW-0812">Transmembrane</keyword>
<accession>A0A0C3E3V1</accession>
<dbReference type="GO" id="GO:0016491">
    <property type="term" value="F:oxidoreductase activity"/>
    <property type="evidence" value="ECO:0007669"/>
    <property type="project" value="UniProtKB-KW"/>
</dbReference>
<name>A0A0C3E3V1_9AGAM</name>
<proteinExistence type="inferred from homology"/>
<keyword evidence="6" id="KW-1185">Reference proteome</keyword>
<dbReference type="Gene3D" id="3.30.465.10">
    <property type="match status" value="1"/>
</dbReference>
<feature type="domain" description="FAD linked oxidase N-terminal" evidence="4">
    <location>
        <begin position="262"/>
        <end position="394"/>
    </location>
</feature>
<evidence type="ECO:0000256" key="1">
    <source>
        <dbReference type="ARBA" id="ARBA00005466"/>
    </source>
</evidence>
<feature type="transmembrane region" description="Helical" evidence="3">
    <location>
        <begin position="135"/>
        <end position="155"/>
    </location>
</feature>
<keyword evidence="3" id="KW-0472">Membrane</keyword>
<evidence type="ECO:0000313" key="6">
    <source>
        <dbReference type="Proteomes" id="UP000053989"/>
    </source>
</evidence>
<dbReference type="InterPro" id="IPR036318">
    <property type="entry name" value="FAD-bd_PCMH-like_sf"/>
</dbReference>
<organism evidence="5 6">
    <name type="scientific">Scleroderma citrinum Foug A</name>
    <dbReference type="NCBI Taxonomy" id="1036808"/>
    <lineage>
        <taxon>Eukaryota</taxon>
        <taxon>Fungi</taxon>
        <taxon>Dikarya</taxon>
        <taxon>Basidiomycota</taxon>
        <taxon>Agaricomycotina</taxon>
        <taxon>Agaricomycetes</taxon>
        <taxon>Agaricomycetidae</taxon>
        <taxon>Boletales</taxon>
        <taxon>Sclerodermatineae</taxon>
        <taxon>Sclerodermataceae</taxon>
        <taxon>Scleroderma</taxon>
    </lineage>
</organism>
<dbReference type="GO" id="GO:0050660">
    <property type="term" value="F:flavin adenine dinucleotide binding"/>
    <property type="evidence" value="ECO:0007669"/>
    <property type="project" value="InterPro"/>
</dbReference>
<evidence type="ECO:0000313" key="5">
    <source>
        <dbReference type="EMBL" id="KIM62701.1"/>
    </source>
</evidence>
<sequence length="555" mass="60556">MAKVRSPPAPPSSCFGVLEKTQRLRIALYSQATSRQSFSSQMRTHPRKPAVAKYHNCSFKIAPPLAWVMMCLVSIENTCFLTNEGYRAEIAEYGITKFCPSNLIPDAAPADAWSRLVIVSPGPSYSNPPNSMRNLTNFAVAKLLVIFVLSLFSVATARERVFRVVDFSTLNATIGDHLRSAKLLALPCFSNYDGQSVTLDPQVCSIVQDNYDSQAYRSQRYGNTISSTWEACFSRDESCYTDPSNPVAYNGTECSQGSISEYYIEVQEASDVIATFNFSEATGIPLSIKNSGHDFFGRSNAKGSLALWMRNLTSLTYHKAFIPSDCSEDFSYQAITAGTGTSTLDVYQFADQHRVTVVGGFGSAMAWHGGWVMGGGHSLLSPVYGMGVDRVVSVLPPANFTAGYTNEEAQKFFEIIVNNTMKWSLQGWGGLIGPAAGHYLINPVMALSEAKDSLKELSEFVIATGGNFTLHTIPSWMSFFNAHPGLDLAGIPSALGSRLIPNEVFECEAGRSELINLMMTSPSLNVLLKTPSAFKALENDTSITPAWRRSPCSLA</sequence>
<dbReference type="AlphaFoldDB" id="A0A0C3E3V1"/>
<dbReference type="Proteomes" id="UP000053989">
    <property type="component" value="Unassembled WGS sequence"/>
</dbReference>
<dbReference type="EMBL" id="KN822040">
    <property type="protein sequence ID" value="KIM62701.1"/>
    <property type="molecule type" value="Genomic_DNA"/>
</dbReference>
<dbReference type="SUPFAM" id="SSF56176">
    <property type="entry name" value="FAD-binding/transporter-associated domain-like"/>
    <property type="match status" value="1"/>
</dbReference>
<protein>
    <recommendedName>
        <fullName evidence="4">FAD linked oxidase N-terminal domain-containing protein</fullName>
    </recommendedName>
</protein>